<dbReference type="RefSeq" id="WP_210053068.1">
    <property type="nucleotide sequence ID" value="NZ_BAAAMH010000023.1"/>
</dbReference>
<sequence>MSDRWTGAGSRVGADRGTRAGSSWRVVAVLAGLAVAAQLWGLYRVTGPPTPGWFPNADKLEHAAGFALPVGLLVLALGLRRLAQGRSPSRPTLVVVVAVFGAHAVLSEVVQHLFYTGRSGDPRDVLADAVGIALGVVVATALLRRAVRRSRAGHGDGRRPTPAEAT</sequence>
<dbReference type="Proteomes" id="UP000758168">
    <property type="component" value="Unassembled WGS sequence"/>
</dbReference>
<dbReference type="NCBIfam" id="NF037970">
    <property type="entry name" value="vanZ_1"/>
    <property type="match status" value="1"/>
</dbReference>
<keyword evidence="1" id="KW-0472">Membrane</keyword>
<evidence type="ECO:0000313" key="4">
    <source>
        <dbReference type="Proteomes" id="UP000758168"/>
    </source>
</evidence>
<proteinExistence type="predicted"/>
<keyword evidence="1" id="KW-1133">Transmembrane helix</keyword>
<protein>
    <submittedName>
        <fullName evidence="3">VanZ family protein</fullName>
    </submittedName>
</protein>
<accession>A0ABS4Z483</accession>
<dbReference type="EMBL" id="JAGIOB010000001">
    <property type="protein sequence ID" value="MBP2415804.1"/>
    <property type="molecule type" value="Genomic_DNA"/>
</dbReference>
<keyword evidence="4" id="KW-1185">Reference proteome</keyword>
<dbReference type="PANTHER" id="PTHR28008:SF1">
    <property type="entry name" value="DOMAIN PROTEIN, PUTATIVE (AFU_ORTHOLOGUE AFUA_3G10980)-RELATED"/>
    <property type="match status" value="1"/>
</dbReference>
<feature type="transmembrane region" description="Helical" evidence="1">
    <location>
        <begin position="92"/>
        <end position="113"/>
    </location>
</feature>
<keyword evidence="1" id="KW-0812">Transmembrane</keyword>
<dbReference type="InterPro" id="IPR006976">
    <property type="entry name" value="VanZ-like"/>
</dbReference>
<feature type="transmembrane region" description="Helical" evidence="1">
    <location>
        <begin position="26"/>
        <end position="43"/>
    </location>
</feature>
<dbReference type="PANTHER" id="PTHR28008">
    <property type="entry name" value="DOMAIN PROTEIN, PUTATIVE (AFU_ORTHOLOGUE AFUA_3G10980)-RELATED"/>
    <property type="match status" value="1"/>
</dbReference>
<comment type="caution">
    <text evidence="3">The sequence shown here is derived from an EMBL/GenBank/DDBJ whole genome shotgun (WGS) entry which is preliminary data.</text>
</comment>
<feature type="transmembrane region" description="Helical" evidence="1">
    <location>
        <begin position="63"/>
        <end position="80"/>
    </location>
</feature>
<dbReference type="Pfam" id="PF04892">
    <property type="entry name" value="VanZ"/>
    <property type="match status" value="1"/>
</dbReference>
<reference evidence="3 4" key="1">
    <citation type="submission" date="2021-03" db="EMBL/GenBank/DDBJ databases">
        <title>Sequencing the genomes of 1000 actinobacteria strains.</title>
        <authorList>
            <person name="Klenk H.-P."/>
        </authorList>
    </citation>
    <scope>NUCLEOTIDE SEQUENCE [LARGE SCALE GENOMIC DNA]</scope>
    <source>
        <strain evidence="3 4">DSM 12936</strain>
    </source>
</reference>
<gene>
    <name evidence="3" type="ORF">JOF54_000726</name>
</gene>
<feature type="domain" description="VanZ-like" evidence="2">
    <location>
        <begin position="68"/>
        <end position="140"/>
    </location>
</feature>
<evidence type="ECO:0000259" key="2">
    <source>
        <dbReference type="Pfam" id="PF04892"/>
    </source>
</evidence>
<evidence type="ECO:0000256" key="1">
    <source>
        <dbReference type="SAM" id="Phobius"/>
    </source>
</evidence>
<feature type="transmembrane region" description="Helical" evidence="1">
    <location>
        <begin position="125"/>
        <end position="143"/>
    </location>
</feature>
<name>A0ABS4Z483_9ACTN</name>
<evidence type="ECO:0000313" key="3">
    <source>
        <dbReference type="EMBL" id="MBP2415804.1"/>
    </source>
</evidence>
<organism evidence="3 4">
    <name type="scientific">Microlunatus capsulatus</name>
    <dbReference type="NCBI Taxonomy" id="99117"/>
    <lineage>
        <taxon>Bacteria</taxon>
        <taxon>Bacillati</taxon>
        <taxon>Actinomycetota</taxon>
        <taxon>Actinomycetes</taxon>
        <taxon>Propionibacteriales</taxon>
        <taxon>Propionibacteriaceae</taxon>
        <taxon>Microlunatus</taxon>
    </lineage>
</organism>